<dbReference type="EMBL" id="MQWA01000001">
    <property type="protein sequence ID" value="PQJ29242.1"/>
    <property type="molecule type" value="Genomic_DNA"/>
</dbReference>
<evidence type="ECO:0000313" key="1">
    <source>
        <dbReference type="EMBL" id="PQJ29242.1"/>
    </source>
</evidence>
<proteinExistence type="predicted"/>
<accession>A0A2S7U4J2</accession>
<reference evidence="1 2" key="1">
    <citation type="submission" date="2016-12" db="EMBL/GenBank/DDBJ databases">
        <title>Study of bacterial adaptation to deep sea.</title>
        <authorList>
            <person name="Song J."/>
            <person name="Yoshizawa S."/>
            <person name="Kogure K."/>
        </authorList>
    </citation>
    <scope>NUCLEOTIDE SEQUENCE [LARGE SCALE GENOMIC DNA]</scope>
    <source>
        <strain evidence="1 2">SAORIC-165</strain>
    </source>
</reference>
<name>A0A2S7U4J2_9BACT</name>
<gene>
    <name evidence="1" type="ORF">BSZ32_12570</name>
</gene>
<dbReference type="Proteomes" id="UP000239907">
    <property type="component" value="Unassembled WGS sequence"/>
</dbReference>
<organism evidence="1 2">
    <name type="scientific">Rubritalea profundi</name>
    <dbReference type="NCBI Taxonomy" id="1658618"/>
    <lineage>
        <taxon>Bacteria</taxon>
        <taxon>Pseudomonadati</taxon>
        <taxon>Verrucomicrobiota</taxon>
        <taxon>Verrucomicrobiia</taxon>
        <taxon>Verrucomicrobiales</taxon>
        <taxon>Rubritaleaceae</taxon>
        <taxon>Rubritalea</taxon>
    </lineage>
</organism>
<evidence type="ECO:0000313" key="2">
    <source>
        <dbReference type="Proteomes" id="UP000239907"/>
    </source>
</evidence>
<comment type="caution">
    <text evidence="1">The sequence shown here is derived from an EMBL/GenBank/DDBJ whole genome shotgun (WGS) entry which is preliminary data.</text>
</comment>
<keyword evidence="2" id="KW-1185">Reference proteome</keyword>
<protein>
    <submittedName>
        <fullName evidence="1">Uncharacterized protein</fullName>
    </submittedName>
</protein>
<sequence>MAGSVEWEVRSVKELKSDSLPATPPRKAVIIQSRRLVPNLASNQAGLLIAELFESFPEFSEFVSEAV</sequence>
<dbReference type="AlphaFoldDB" id="A0A2S7U4J2"/>